<dbReference type="AlphaFoldDB" id="A0A6J6FKN9"/>
<sequence>MNERDELSDLEDRLGDALRRTLTVVLDPMAGAAPAPTIDASSIDASPSHDGSTTARPSIEPAGEPGDPSRRRLAAAAAVVVLLGAVAFAWSGSRDPGVRPAETAADDTAADETGTADTDTGMSAASSVPTPSSTLALPVATPVPADLDGLVWVPTVEPAGFRLTSVSVARPTRVFDRPATRYLRRGADGSTVTAWVELVATLPRSGDEAEGTGTATATDTDGPTVHGQPADVVEVQPGEWDVIWRESGLRLRVRSGGLDRATVLQLAESSVVDVREPALRLRAAPDGFESVNVAEPPDDAPTTSYSWLPEDSRPGMFVAVVARPNTGRHTLDTLQAISSAEGWEHTRIVLDRGNADPLPAWVATSPVNEFGRLTIIKWIEGPYVLSVDGRVGLDQLRAVAGGLLAASLPDARALRTRVDAEALELPELDRTTTPSAVVVSVRTTGTGANAVCVEAPFTRCRYTTSESSLVGDEQTAVVETFTVDGATWVVGWARGDHTPRMVVDGVSQSLADVGVGSVGTFFVVRDPVADASFVFDEEDLETGPVFGSAMSTEEDLLG</sequence>
<organism evidence="2">
    <name type="scientific">freshwater metagenome</name>
    <dbReference type="NCBI Taxonomy" id="449393"/>
    <lineage>
        <taxon>unclassified sequences</taxon>
        <taxon>metagenomes</taxon>
        <taxon>ecological metagenomes</taxon>
    </lineage>
</organism>
<feature type="region of interest" description="Disordered" evidence="1">
    <location>
        <begin position="32"/>
        <end position="70"/>
    </location>
</feature>
<feature type="compositionally biased region" description="Low complexity" evidence="1">
    <location>
        <begin position="211"/>
        <end position="222"/>
    </location>
</feature>
<proteinExistence type="predicted"/>
<feature type="region of interest" description="Disordered" evidence="1">
    <location>
        <begin position="94"/>
        <end position="134"/>
    </location>
</feature>
<feature type="region of interest" description="Disordered" evidence="1">
    <location>
        <begin position="203"/>
        <end position="227"/>
    </location>
</feature>
<reference evidence="2" key="1">
    <citation type="submission" date="2020-05" db="EMBL/GenBank/DDBJ databases">
        <authorList>
            <person name="Chiriac C."/>
            <person name="Salcher M."/>
            <person name="Ghai R."/>
            <person name="Kavagutti S V."/>
        </authorList>
    </citation>
    <scope>NUCLEOTIDE SEQUENCE</scope>
</reference>
<protein>
    <submittedName>
        <fullName evidence="2">Unannotated protein</fullName>
    </submittedName>
</protein>
<evidence type="ECO:0000313" key="2">
    <source>
        <dbReference type="EMBL" id="CAB4585028.1"/>
    </source>
</evidence>
<evidence type="ECO:0000256" key="1">
    <source>
        <dbReference type="SAM" id="MobiDB-lite"/>
    </source>
</evidence>
<feature type="compositionally biased region" description="Low complexity" evidence="1">
    <location>
        <begin position="111"/>
        <end position="134"/>
    </location>
</feature>
<name>A0A6J6FKN9_9ZZZZ</name>
<gene>
    <name evidence="2" type="ORF">UFOPK1493_03343</name>
</gene>
<accession>A0A6J6FKN9</accession>
<dbReference type="EMBL" id="CAEZSR010000180">
    <property type="protein sequence ID" value="CAB4585028.1"/>
    <property type="molecule type" value="Genomic_DNA"/>
</dbReference>
<feature type="compositionally biased region" description="Polar residues" evidence="1">
    <location>
        <begin position="39"/>
        <end position="56"/>
    </location>
</feature>